<evidence type="ECO:0000313" key="2">
    <source>
        <dbReference type="Proteomes" id="UP000249458"/>
    </source>
</evidence>
<dbReference type="InterPro" id="IPR032675">
    <property type="entry name" value="LRR_dom_sf"/>
</dbReference>
<dbReference type="Proteomes" id="UP000249458">
    <property type="component" value="Unassembled WGS sequence"/>
</dbReference>
<dbReference type="EMBL" id="MVJN01000010">
    <property type="protein sequence ID" value="RAP35308.1"/>
    <property type="molecule type" value="Genomic_DNA"/>
</dbReference>
<organism evidence="1 2">
    <name type="scientific">Legionella quinlivanii</name>
    <dbReference type="NCBI Taxonomy" id="45073"/>
    <lineage>
        <taxon>Bacteria</taxon>
        <taxon>Pseudomonadati</taxon>
        <taxon>Pseudomonadota</taxon>
        <taxon>Gammaproteobacteria</taxon>
        <taxon>Legionellales</taxon>
        <taxon>Legionellaceae</taxon>
        <taxon>Legionella</taxon>
    </lineage>
</organism>
<name>A0A364LGI4_9GAMM</name>
<evidence type="ECO:0008006" key="3">
    <source>
        <dbReference type="Google" id="ProtNLM"/>
    </source>
</evidence>
<dbReference type="Gene3D" id="3.80.10.10">
    <property type="entry name" value="Ribonuclease Inhibitor"/>
    <property type="match status" value="2"/>
</dbReference>
<protein>
    <recommendedName>
        <fullName evidence="3">Leucine-rich repeat protein</fullName>
    </recommendedName>
</protein>
<dbReference type="RefSeq" id="WP_112220389.1">
    <property type="nucleotide sequence ID" value="NZ_MVJN01000010.1"/>
</dbReference>
<evidence type="ECO:0000313" key="1">
    <source>
        <dbReference type="EMBL" id="RAP35308.1"/>
    </source>
</evidence>
<gene>
    <name evidence="1" type="ORF">B1207_13125</name>
</gene>
<reference evidence="1 2" key="1">
    <citation type="submission" date="2017-02" db="EMBL/GenBank/DDBJ databases">
        <title>Legionella quilivanii strain from human: case report and whole genome sequencing analysis.</title>
        <authorList>
            <person name="Lalancette C."/>
            <person name="Leduc J.-M."/>
            <person name="Levesque S."/>
            <person name="Fournier E."/>
            <person name="Saoud J."/>
            <person name="Faucher S.P."/>
            <person name="Bernard K."/>
            <person name="Martineau C."/>
            <person name="Longtin J."/>
        </authorList>
    </citation>
    <scope>NUCLEOTIDE SEQUENCE [LARGE SCALE GENOMIC DNA]</scope>
    <source>
        <strain evidence="1 2">ID143958</strain>
    </source>
</reference>
<dbReference type="AlphaFoldDB" id="A0A364LGI4"/>
<comment type="caution">
    <text evidence="1">The sequence shown here is derived from an EMBL/GenBank/DDBJ whole genome shotgun (WGS) entry which is preliminary data.</text>
</comment>
<dbReference type="SUPFAM" id="SSF52047">
    <property type="entry name" value="RNI-like"/>
    <property type="match status" value="1"/>
</dbReference>
<proteinExistence type="predicted"/>
<accession>A0A364LGI4</accession>
<sequence length="461" mass="52579">MSCRFELSNTEPRSLLIEVKAGLSVLPLAKEQNLKTIISALSSEFSYIRKLTLAGSGLIQFDYDEYVSILRALPKGLGNLNISANYLDRFSPEQLLFLGYVLPTQLRCIKAEGNNLSAQALISFLNGLAINLPSLEQLNIRNNPAIVCDQFMLISIWQAFPKSLRHLLMDSIDLSHYTPQQIIELIPHYPRAFQSLHLDFGGWRAEWVFSLFRQLPGHLRKLVVAIPFPHSISPNMLDAWKTLPRHINEIEILDTSFQKEWVYSLSVFIGNLHIEKLSLAYNNLGLLEPHDAVLLTRSVSSFTKQLDLSYNQLPEGSIPFFFAGVSKDLRILILHGNGFEYLPREKLISYFKFLPPNDIRLHFGRMKMTRGEFETLRYNQPSFVTAKLAPPDSPIIGDPVHLNESIVSLRRNSHYRFFTTTPNIERPPEEDALAVTQYTSQPTLLMPSPKYPQSISWLQGR</sequence>